<feature type="non-terminal residue" evidence="3">
    <location>
        <position position="120"/>
    </location>
</feature>
<keyword evidence="4" id="KW-1185">Reference proteome</keyword>
<evidence type="ECO:0000313" key="3">
    <source>
        <dbReference type="EMBL" id="KAK2026392.1"/>
    </source>
</evidence>
<name>A0AAD9HEB6_9PEZI</name>
<dbReference type="EMBL" id="MU842915">
    <property type="protein sequence ID" value="KAK2026392.1"/>
    <property type="molecule type" value="Genomic_DNA"/>
</dbReference>
<dbReference type="Gene3D" id="3.40.50.300">
    <property type="entry name" value="P-loop containing nucleotide triphosphate hydrolases"/>
    <property type="match status" value="1"/>
</dbReference>
<dbReference type="InterPro" id="IPR027417">
    <property type="entry name" value="P-loop_NTPase"/>
</dbReference>
<dbReference type="AlphaFoldDB" id="A0AAD9HEB6"/>
<comment type="caution">
    <text evidence="3">The sequence shown here is derived from an EMBL/GenBank/DDBJ whole genome shotgun (WGS) entry which is preliminary data.</text>
</comment>
<dbReference type="SUPFAM" id="SSF52540">
    <property type="entry name" value="P-loop containing nucleoside triphosphate hydrolases"/>
    <property type="match status" value="1"/>
</dbReference>
<dbReference type="PANTHER" id="PTHR10039:SF14">
    <property type="entry name" value="NACHT DOMAIN-CONTAINING PROTEIN"/>
    <property type="match status" value="1"/>
</dbReference>
<evidence type="ECO:0000256" key="1">
    <source>
        <dbReference type="ARBA" id="ARBA00022737"/>
    </source>
</evidence>
<dbReference type="PANTHER" id="PTHR10039">
    <property type="entry name" value="AMELOGENIN"/>
    <property type="match status" value="1"/>
</dbReference>
<gene>
    <name evidence="3" type="ORF">LX32DRAFT_594735</name>
</gene>
<reference evidence="3" key="1">
    <citation type="submission" date="2021-06" db="EMBL/GenBank/DDBJ databases">
        <title>Comparative genomics, transcriptomics and evolutionary studies reveal genomic signatures of adaptation to plant cell wall in hemibiotrophic fungi.</title>
        <authorList>
            <consortium name="DOE Joint Genome Institute"/>
            <person name="Baroncelli R."/>
            <person name="Diaz J.F."/>
            <person name="Benocci T."/>
            <person name="Peng M."/>
            <person name="Battaglia E."/>
            <person name="Haridas S."/>
            <person name="Andreopoulos W."/>
            <person name="Labutti K."/>
            <person name="Pangilinan J."/>
            <person name="Floch G.L."/>
            <person name="Makela M.R."/>
            <person name="Henrissat B."/>
            <person name="Grigoriev I.V."/>
            <person name="Crouch J.A."/>
            <person name="De Vries R.P."/>
            <person name="Sukno S.A."/>
            <person name="Thon M.R."/>
        </authorList>
    </citation>
    <scope>NUCLEOTIDE SEQUENCE</scope>
    <source>
        <strain evidence="3">MAFF235873</strain>
    </source>
</reference>
<dbReference type="Pfam" id="PF24883">
    <property type="entry name" value="NPHP3_N"/>
    <property type="match status" value="1"/>
</dbReference>
<evidence type="ECO:0000313" key="4">
    <source>
        <dbReference type="Proteomes" id="UP001232148"/>
    </source>
</evidence>
<evidence type="ECO:0000259" key="2">
    <source>
        <dbReference type="Pfam" id="PF24883"/>
    </source>
</evidence>
<protein>
    <recommendedName>
        <fullName evidence="2">Nephrocystin 3-like N-terminal domain-containing protein</fullName>
    </recommendedName>
</protein>
<organism evidence="3 4">
    <name type="scientific">Colletotrichum zoysiae</name>
    <dbReference type="NCBI Taxonomy" id="1216348"/>
    <lineage>
        <taxon>Eukaryota</taxon>
        <taxon>Fungi</taxon>
        <taxon>Dikarya</taxon>
        <taxon>Ascomycota</taxon>
        <taxon>Pezizomycotina</taxon>
        <taxon>Sordariomycetes</taxon>
        <taxon>Hypocreomycetidae</taxon>
        <taxon>Glomerellales</taxon>
        <taxon>Glomerellaceae</taxon>
        <taxon>Colletotrichum</taxon>
        <taxon>Colletotrichum graminicola species complex</taxon>
    </lineage>
</organism>
<dbReference type="Proteomes" id="UP001232148">
    <property type="component" value="Unassembled WGS sequence"/>
</dbReference>
<keyword evidence="1" id="KW-0677">Repeat</keyword>
<proteinExistence type="predicted"/>
<dbReference type="InterPro" id="IPR056884">
    <property type="entry name" value="NPHP3-like_N"/>
</dbReference>
<accession>A0AAD9HEB6</accession>
<sequence>MEHLDLLRVVTDAEYDARDNHPDKICHPGTRVDLLQEVQAWVQSPTSPPVFWLYAMAGHGKSTIARTVAKQFDEKEMLGATFFFKRGHAGRSSAENLFSTIAQQLARRRPELLPHVAHAI</sequence>
<feature type="domain" description="Nephrocystin 3-like N-terminal" evidence="2">
    <location>
        <begin position="36"/>
        <end position="118"/>
    </location>
</feature>